<evidence type="ECO:0000256" key="2">
    <source>
        <dbReference type="ARBA" id="ARBA00022695"/>
    </source>
</evidence>
<dbReference type="PANTHER" id="PTHR37984:SF5">
    <property type="entry name" value="PROTEIN NYNRIN-LIKE"/>
    <property type="match status" value="1"/>
</dbReference>
<reference evidence="6 7" key="1">
    <citation type="submission" date="2008-07" db="EMBL/GenBank/DDBJ databases">
        <authorList>
            <person name="El-Sayed N."/>
            <person name="Caler E."/>
            <person name="Inman J."/>
            <person name="Amedeo P."/>
            <person name="Hass B."/>
            <person name="Wortman J."/>
        </authorList>
    </citation>
    <scope>NUCLEOTIDE SEQUENCE [LARGE SCALE GENOMIC DNA]</scope>
    <source>
        <strain evidence="7">ATCC 50983 / TXsc</strain>
    </source>
</reference>
<gene>
    <name evidence="6" type="ORF">Pmar_PMAR024902</name>
</gene>
<dbReference type="Gene3D" id="3.30.420.10">
    <property type="entry name" value="Ribonuclease H-like superfamily/Ribonuclease H"/>
    <property type="match status" value="1"/>
</dbReference>
<dbReference type="GeneID" id="9041721"/>
<keyword evidence="2" id="KW-0548">Nucleotidyltransferase</keyword>
<name>C5LCY6_PERM5</name>
<evidence type="ECO:0000313" key="6">
    <source>
        <dbReference type="EMBL" id="EER05439.1"/>
    </source>
</evidence>
<dbReference type="PROSITE" id="PS50994">
    <property type="entry name" value="INTEGRASE"/>
    <property type="match status" value="1"/>
</dbReference>
<keyword evidence="3" id="KW-0540">Nuclease</keyword>
<keyword evidence="4" id="KW-0255">Endonuclease</keyword>
<evidence type="ECO:0000259" key="5">
    <source>
        <dbReference type="PROSITE" id="PS50994"/>
    </source>
</evidence>
<feature type="domain" description="Integrase catalytic" evidence="5">
    <location>
        <begin position="1341"/>
        <end position="1461"/>
    </location>
</feature>
<dbReference type="RefSeq" id="XP_002773623.1">
    <property type="nucleotide sequence ID" value="XM_002773577.1"/>
</dbReference>
<dbReference type="GO" id="GO:0003676">
    <property type="term" value="F:nucleic acid binding"/>
    <property type="evidence" value="ECO:0007669"/>
    <property type="project" value="InterPro"/>
</dbReference>
<sequence>SQQIGSDTGTSWAKVISSWFTSEGLDLDAELKRLFESICPVTDGGEGISADQAFNDALDLVLGPEEVRLRAVLQEITAFRITATRNNTSPARKALLSDWYSPFFRDHGSLQQRLDTDFSASLKVDDIRNRPVYNSVKAEYPVLDDFSVRLAGVKSEGDQHVGSGIAPTPMDDVIVLENDVGSKTIREARKEVESVKIIDGSCYSGFTDIRSFPSWRRKFYALCDSRGYNDYVLRYYALMRNLADNVQLRLRPTAPPPNASAQKWKEEYNRLMKELEVLTSDVDGDTGSWKAERELLALRQTKSEATANFLNRFGTTIADLASHSIVLDNGRLVAALLSSLRQDVKEIAVDRMANAGGRLTYSQLATALVMRERMITGVKEGSRGSLGKVNSVTEAGNGTFKEVVKKKICYNWRRSGKCRFGKSYKVAHTDSKDGTASGPPKPPIEKSSVTVSSVEVSLKQPEVSQSEETVEITQRLLNIVDDDPCAVCAVFKTKEKLAGPTISIPLGQGKILSALLDTGAYYNYISASLVEKLGLATSSRGVSESLRVTLADGSVRQVVAVVDVAKIQFRVLQGGRNKNAILGVRSMCDCGVTLSFGVNSESERSVTVKGELKPLMTNSEAGSDPVNIVNEDFDDGLSDLYQVEAEDDPISLVNQISDGPGLIVSGGTLSHPSKIGLPNARLETDGWYPVIGTEKYRWRMRRLRPSEQKDTPEQVCCAENDLPLKCDDKVSSRPRRDYTWGLFAKLKNDESVAFQEELGRYLKKGWWRLSKGEEGEGPSLLVFPLPSPGRSTSCRPIIDARSYNERLPRCGYNGPSITQILNDLRLRWRPGGRIRTLDCAQAFYRIHIRKPLSAEDQLLLQTASFYIYLGDITIYCDREAVDAADRFVNMMESVFLQAGFELPASKQHNSDKEMQFKHLGLNWCFREGNLMLSCRKSIPSGLRFPDGSFNMKWTARLLLGIAGCGGTGVDPCRLHCEARLAGDLLRSIGGKGMKEADQLLAIENGSADFNIISSCFTTLEEYSAQRCEHWCYGGSSLVCFVDASPVGYGWCIKVVNGTVPISDIIPELSKPNTEDDWAPDFINLRIYGFSTALRWMENRVGAKSIEKVAVQSGITVTYGKVEGALNPADRLSRLVEKWGLTASLGLDDVEPESLLSQAVLDTDEASDGDLGSSLKFPLIHQEDYLSVLSGQEDPRQRLRSLQRESPVLKTYCEWLEAEAANDVEKYSNKDRVLLSEATRNLRLLSDGILCRLHYPYGDTLREPIEVYVIPVDTDRGLQEAKRITRAFHERYSHLCPRYTKQRITKVFSIKGLNKLVSWCCKTCPLCQRSATKRFVKGDDYARLDPVALRVFAVVSVDVCGPFEISQSRGNSYVLVCVDSYPRFALAHGMPDQTSRLVTFTTLGIMMEYGLIAKLRCDQGPAFRAAFFKKEMREVGTVVVYSSRFSPWANGLAEKSVGGIII</sequence>
<accession>C5LCY6</accession>
<dbReference type="InterPro" id="IPR036397">
    <property type="entry name" value="RNaseH_sf"/>
</dbReference>
<dbReference type="EMBL" id="GG680938">
    <property type="protein sequence ID" value="EER05439.1"/>
    <property type="molecule type" value="Genomic_DNA"/>
</dbReference>
<dbReference type="Proteomes" id="UP000007800">
    <property type="component" value="Unassembled WGS sequence"/>
</dbReference>
<dbReference type="CDD" id="cd00303">
    <property type="entry name" value="retropepsin_like"/>
    <property type="match status" value="1"/>
</dbReference>
<dbReference type="SUPFAM" id="SSF56672">
    <property type="entry name" value="DNA/RNA polymerases"/>
    <property type="match status" value="1"/>
</dbReference>
<dbReference type="Gene3D" id="2.40.70.10">
    <property type="entry name" value="Acid Proteases"/>
    <property type="match status" value="1"/>
</dbReference>
<dbReference type="InterPro" id="IPR012337">
    <property type="entry name" value="RNaseH-like_sf"/>
</dbReference>
<dbReference type="InterPro" id="IPR041588">
    <property type="entry name" value="Integrase_H2C2"/>
</dbReference>
<organism evidence="7">
    <name type="scientific">Perkinsus marinus (strain ATCC 50983 / TXsc)</name>
    <dbReference type="NCBI Taxonomy" id="423536"/>
    <lineage>
        <taxon>Eukaryota</taxon>
        <taxon>Sar</taxon>
        <taxon>Alveolata</taxon>
        <taxon>Perkinsozoa</taxon>
        <taxon>Perkinsea</taxon>
        <taxon>Perkinsida</taxon>
        <taxon>Perkinsidae</taxon>
        <taxon>Perkinsus</taxon>
    </lineage>
</organism>
<evidence type="ECO:0000256" key="1">
    <source>
        <dbReference type="ARBA" id="ARBA00022679"/>
    </source>
</evidence>
<dbReference type="GO" id="GO:0015074">
    <property type="term" value="P:DNA integration"/>
    <property type="evidence" value="ECO:0007669"/>
    <property type="project" value="InterPro"/>
</dbReference>
<evidence type="ECO:0000256" key="3">
    <source>
        <dbReference type="ARBA" id="ARBA00022722"/>
    </source>
</evidence>
<protein>
    <recommendedName>
        <fullName evidence="5">Integrase catalytic domain-containing protein</fullName>
    </recommendedName>
</protein>
<feature type="non-terminal residue" evidence="6">
    <location>
        <position position="1"/>
    </location>
</feature>
<keyword evidence="1" id="KW-0808">Transferase</keyword>
<evidence type="ECO:0000256" key="4">
    <source>
        <dbReference type="ARBA" id="ARBA00022759"/>
    </source>
</evidence>
<dbReference type="InterPro" id="IPR021109">
    <property type="entry name" value="Peptidase_aspartic_dom_sf"/>
</dbReference>
<evidence type="ECO:0000313" key="7">
    <source>
        <dbReference type="Proteomes" id="UP000007800"/>
    </source>
</evidence>
<dbReference type="Pfam" id="PF17921">
    <property type="entry name" value="Integrase_H2C2"/>
    <property type="match status" value="1"/>
</dbReference>
<dbReference type="SUPFAM" id="SSF53098">
    <property type="entry name" value="Ribonuclease H-like"/>
    <property type="match status" value="1"/>
</dbReference>
<dbReference type="GO" id="GO:0016779">
    <property type="term" value="F:nucleotidyltransferase activity"/>
    <property type="evidence" value="ECO:0007669"/>
    <property type="project" value="UniProtKB-KW"/>
</dbReference>
<dbReference type="InterPro" id="IPR001584">
    <property type="entry name" value="Integrase_cat-core"/>
</dbReference>
<proteinExistence type="predicted"/>
<dbReference type="GO" id="GO:0004519">
    <property type="term" value="F:endonuclease activity"/>
    <property type="evidence" value="ECO:0007669"/>
    <property type="project" value="UniProtKB-KW"/>
</dbReference>
<dbReference type="OrthoDB" id="336321at2759"/>
<dbReference type="InParanoid" id="C5LCY6"/>
<dbReference type="InterPro" id="IPR050951">
    <property type="entry name" value="Retrovirus_Pol_polyprotein"/>
</dbReference>
<dbReference type="PANTHER" id="PTHR37984">
    <property type="entry name" value="PROTEIN CBG26694"/>
    <property type="match status" value="1"/>
</dbReference>
<keyword evidence="4" id="KW-0378">Hydrolase</keyword>
<keyword evidence="7" id="KW-1185">Reference proteome</keyword>
<dbReference type="InterPro" id="IPR043502">
    <property type="entry name" value="DNA/RNA_pol_sf"/>
</dbReference>